<dbReference type="EMBL" id="BAAAUD010000001">
    <property type="protein sequence ID" value="GAA2920034.1"/>
    <property type="molecule type" value="Genomic_DNA"/>
</dbReference>
<comment type="caution">
    <text evidence="1">The sequence shown here is derived from an EMBL/GenBank/DDBJ whole genome shotgun (WGS) entry which is preliminary data.</text>
</comment>
<proteinExistence type="predicted"/>
<organism evidence="1 2">
    <name type="scientific">Streptomyces enissocaesilis</name>
    <dbReference type="NCBI Taxonomy" id="332589"/>
    <lineage>
        <taxon>Bacteria</taxon>
        <taxon>Bacillati</taxon>
        <taxon>Actinomycetota</taxon>
        <taxon>Actinomycetes</taxon>
        <taxon>Kitasatosporales</taxon>
        <taxon>Streptomycetaceae</taxon>
        <taxon>Streptomyces</taxon>
        <taxon>Streptomyces rochei group</taxon>
    </lineage>
</organism>
<evidence type="ECO:0000313" key="1">
    <source>
        <dbReference type="EMBL" id="GAA2920034.1"/>
    </source>
</evidence>
<evidence type="ECO:0000313" key="2">
    <source>
        <dbReference type="Proteomes" id="UP001500403"/>
    </source>
</evidence>
<accession>A0ABN3WMU2</accession>
<keyword evidence="2" id="KW-1185">Reference proteome</keyword>
<name>A0ABN3WMU2_9ACTN</name>
<dbReference type="Proteomes" id="UP001500403">
    <property type="component" value="Unassembled WGS sequence"/>
</dbReference>
<protein>
    <submittedName>
        <fullName evidence="1">Uncharacterized protein</fullName>
    </submittedName>
</protein>
<reference evidence="1 2" key="1">
    <citation type="journal article" date="2019" name="Int. J. Syst. Evol. Microbiol.">
        <title>The Global Catalogue of Microorganisms (GCM) 10K type strain sequencing project: providing services to taxonomists for standard genome sequencing and annotation.</title>
        <authorList>
            <consortium name="The Broad Institute Genomics Platform"/>
            <consortium name="The Broad Institute Genome Sequencing Center for Infectious Disease"/>
            <person name="Wu L."/>
            <person name="Ma J."/>
        </authorList>
    </citation>
    <scope>NUCLEOTIDE SEQUENCE [LARGE SCALE GENOMIC DNA]</scope>
    <source>
        <strain evidence="1 2">JCM 9088</strain>
    </source>
</reference>
<gene>
    <name evidence="1" type="ORF">GCM10010446_00020</name>
</gene>
<sequence length="96" mass="9884">MFLISFATIRSNHGREAEPSLKRPSDGYALEEAACTTCFASAPAPRATAALSAIPVRARTSSAYASGPPDRTRAIAAASSMPVRPPPESPPASSPS</sequence>